<organism evidence="1 2">
    <name type="scientific">Tautonia plasticadhaerens</name>
    <dbReference type="NCBI Taxonomy" id="2527974"/>
    <lineage>
        <taxon>Bacteria</taxon>
        <taxon>Pseudomonadati</taxon>
        <taxon>Planctomycetota</taxon>
        <taxon>Planctomycetia</taxon>
        <taxon>Isosphaerales</taxon>
        <taxon>Isosphaeraceae</taxon>
        <taxon>Tautonia</taxon>
    </lineage>
</organism>
<gene>
    <name evidence="1" type="ORF">ElP_62680</name>
</gene>
<accession>A0A518HCD7</accession>
<evidence type="ECO:0000313" key="2">
    <source>
        <dbReference type="Proteomes" id="UP000317835"/>
    </source>
</evidence>
<dbReference type="KEGG" id="tpla:ElP_62680"/>
<dbReference type="AlphaFoldDB" id="A0A518HCD7"/>
<sequence>MFEPVIAVAIILAVVSLWSVSQSLERIAKDLRIIAGRDDSKPQAEDPEELADA</sequence>
<dbReference type="EMBL" id="CP036426">
    <property type="protein sequence ID" value="QDV38316.1"/>
    <property type="molecule type" value="Genomic_DNA"/>
</dbReference>
<dbReference type="Proteomes" id="UP000317835">
    <property type="component" value="Chromosome"/>
</dbReference>
<proteinExistence type="predicted"/>
<name>A0A518HCD7_9BACT</name>
<keyword evidence="2" id="KW-1185">Reference proteome</keyword>
<evidence type="ECO:0000313" key="1">
    <source>
        <dbReference type="EMBL" id="QDV38316.1"/>
    </source>
</evidence>
<protein>
    <submittedName>
        <fullName evidence="1">Uncharacterized protein</fullName>
    </submittedName>
</protein>
<dbReference type="RefSeq" id="WP_197446501.1">
    <property type="nucleotide sequence ID" value="NZ_CP036426.1"/>
</dbReference>
<reference evidence="1 2" key="1">
    <citation type="submission" date="2019-02" db="EMBL/GenBank/DDBJ databases">
        <title>Deep-cultivation of Planctomycetes and their phenomic and genomic characterization uncovers novel biology.</title>
        <authorList>
            <person name="Wiegand S."/>
            <person name="Jogler M."/>
            <person name="Boedeker C."/>
            <person name="Pinto D."/>
            <person name="Vollmers J."/>
            <person name="Rivas-Marin E."/>
            <person name="Kohn T."/>
            <person name="Peeters S.H."/>
            <person name="Heuer A."/>
            <person name="Rast P."/>
            <person name="Oberbeckmann S."/>
            <person name="Bunk B."/>
            <person name="Jeske O."/>
            <person name="Meyerdierks A."/>
            <person name="Storesund J.E."/>
            <person name="Kallscheuer N."/>
            <person name="Luecker S."/>
            <person name="Lage O.M."/>
            <person name="Pohl T."/>
            <person name="Merkel B.J."/>
            <person name="Hornburger P."/>
            <person name="Mueller R.-W."/>
            <person name="Bruemmer F."/>
            <person name="Labrenz M."/>
            <person name="Spormann A.M."/>
            <person name="Op den Camp H."/>
            <person name="Overmann J."/>
            <person name="Amann R."/>
            <person name="Jetten M.S.M."/>
            <person name="Mascher T."/>
            <person name="Medema M.H."/>
            <person name="Devos D.P."/>
            <person name="Kaster A.-K."/>
            <person name="Ovreas L."/>
            <person name="Rohde M."/>
            <person name="Galperin M.Y."/>
            <person name="Jogler C."/>
        </authorList>
    </citation>
    <scope>NUCLEOTIDE SEQUENCE [LARGE SCALE GENOMIC DNA]</scope>
    <source>
        <strain evidence="1 2">ElP</strain>
    </source>
</reference>